<comment type="caution">
    <text evidence="1">The sequence shown here is derived from an EMBL/GenBank/DDBJ whole genome shotgun (WGS) entry which is preliminary data.</text>
</comment>
<protein>
    <recommendedName>
        <fullName evidence="3">SAM-dependent methyltransferase</fullName>
    </recommendedName>
</protein>
<dbReference type="RefSeq" id="WP_345540465.1">
    <property type="nucleotide sequence ID" value="NZ_BAABGJ010000076.1"/>
</dbReference>
<name>A0ABP8I7U9_9BURK</name>
<dbReference type="EMBL" id="BAABGJ010000076">
    <property type="protein sequence ID" value="GAA4352933.1"/>
    <property type="molecule type" value="Genomic_DNA"/>
</dbReference>
<sequence>MTTAILPAPNDLDQPTHQRIVKRFTTRQARAAMLGVELIDVGCDGGASTYFLRQGATHVPLASLAEVDAALSAMAVKPPRGASANDKLFAPTARIALLMQRLARHDVMLVHEPYGPPYFRLFRAGNDIGLLRNLEHGEAIADRLDLEAK</sequence>
<reference evidence="2" key="1">
    <citation type="journal article" date="2019" name="Int. J. Syst. Evol. Microbiol.">
        <title>The Global Catalogue of Microorganisms (GCM) 10K type strain sequencing project: providing services to taxonomists for standard genome sequencing and annotation.</title>
        <authorList>
            <consortium name="The Broad Institute Genomics Platform"/>
            <consortium name="The Broad Institute Genome Sequencing Center for Infectious Disease"/>
            <person name="Wu L."/>
            <person name="Ma J."/>
        </authorList>
    </citation>
    <scope>NUCLEOTIDE SEQUENCE [LARGE SCALE GENOMIC DNA]</scope>
    <source>
        <strain evidence="2">JCM 17804</strain>
    </source>
</reference>
<gene>
    <name evidence="1" type="ORF">GCM10023165_42780</name>
</gene>
<evidence type="ECO:0000313" key="1">
    <source>
        <dbReference type="EMBL" id="GAA4352933.1"/>
    </source>
</evidence>
<organism evidence="1 2">
    <name type="scientific">Variovorax defluvii</name>
    <dbReference type="NCBI Taxonomy" id="913761"/>
    <lineage>
        <taxon>Bacteria</taxon>
        <taxon>Pseudomonadati</taxon>
        <taxon>Pseudomonadota</taxon>
        <taxon>Betaproteobacteria</taxon>
        <taxon>Burkholderiales</taxon>
        <taxon>Comamonadaceae</taxon>
        <taxon>Variovorax</taxon>
    </lineage>
</organism>
<proteinExistence type="predicted"/>
<keyword evidence="2" id="KW-1185">Reference proteome</keyword>
<evidence type="ECO:0000313" key="2">
    <source>
        <dbReference type="Proteomes" id="UP001500975"/>
    </source>
</evidence>
<accession>A0ABP8I7U9</accession>
<evidence type="ECO:0008006" key="3">
    <source>
        <dbReference type="Google" id="ProtNLM"/>
    </source>
</evidence>
<dbReference type="Proteomes" id="UP001500975">
    <property type="component" value="Unassembled WGS sequence"/>
</dbReference>